<evidence type="ECO:0000256" key="5">
    <source>
        <dbReference type="ARBA" id="ARBA00022842"/>
    </source>
</evidence>
<keyword evidence="4" id="KW-0418">Kinase</keyword>
<dbReference type="AlphaFoldDB" id="A0A2A6FNY4"/>
<dbReference type="GO" id="GO:0006006">
    <property type="term" value="P:glucose metabolic process"/>
    <property type="evidence" value="ECO:0007669"/>
    <property type="project" value="TreeGrafter"/>
</dbReference>
<dbReference type="InterPro" id="IPR029056">
    <property type="entry name" value="Ribokinase-like"/>
</dbReference>
<evidence type="ECO:0000256" key="1">
    <source>
        <dbReference type="ARBA" id="ARBA00022490"/>
    </source>
</evidence>
<gene>
    <name evidence="7" type="ORF">B5766_10370</name>
</gene>
<reference evidence="8" key="1">
    <citation type="submission" date="2017-03" db="EMBL/GenBank/DDBJ databases">
        <authorList>
            <person name="Lund M.B."/>
        </authorList>
    </citation>
    <scope>NUCLEOTIDE SEQUENCE [LARGE SCALE GENOMIC DNA]</scope>
</reference>
<evidence type="ECO:0000256" key="4">
    <source>
        <dbReference type="ARBA" id="ARBA00022777"/>
    </source>
</evidence>
<proteinExistence type="predicted"/>
<accession>A0A2A6FNY4</accession>
<comment type="caution">
    <text evidence="7">The sequence shown here is derived from an EMBL/GenBank/DDBJ whole genome shotgun (WGS) entry which is preliminary data.</text>
</comment>
<evidence type="ECO:0000313" key="8">
    <source>
        <dbReference type="Proteomes" id="UP000219994"/>
    </source>
</evidence>
<dbReference type="EMBL" id="NAEP01000050">
    <property type="protein sequence ID" value="PDQ34585.1"/>
    <property type="molecule type" value="Genomic_DNA"/>
</dbReference>
<keyword evidence="5" id="KW-0460">Magnesium</keyword>
<evidence type="ECO:0008006" key="9">
    <source>
        <dbReference type="Google" id="ProtNLM"/>
    </source>
</evidence>
<dbReference type="GO" id="GO:0046872">
    <property type="term" value="F:metal ion binding"/>
    <property type="evidence" value="ECO:0007669"/>
    <property type="project" value="UniProtKB-KW"/>
</dbReference>
<evidence type="ECO:0000256" key="3">
    <source>
        <dbReference type="ARBA" id="ARBA00022723"/>
    </source>
</evidence>
<protein>
    <recommendedName>
        <fullName evidence="9">ADP-dependent phosphofructokinase/glucokinase</fullName>
    </recommendedName>
</protein>
<organism evidence="7 8">
    <name type="scientific">Candidatus Lumbricidiphila eiseniae</name>
    <dbReference type="NCBI Taxonomy" id="1969409"/>
    <lineage>
        <taxon>Bacteria</taxon>
        <taxon>Bacillati</taxon>
        <taxon>Actinomycetota</taxon>
        <taxon>Actinomycetes</taxon>
        <taxon>Micrococcales</taxon>
        <taxon>Microbacteriaceae</taxon>
        <taxon>Candidatus Lumbricidiphila</taxon>
    </lineage>
</organism>
<dbReference type="GO" id="GO:0006096">
    <property type="term" value="P:glycolytic process"/>
    <property type="evidence" value="ECO:0007669"/>
    <property type="project" value="UniProtKB-KW"/>
</dbReference>
<keyword evidence="6" id="KW-0324">Glycolysis</keyword>
<dbReference type="InterPro" id="IPR007666">
    <property type="entry name" value="ADP_PFK/GK"/>
</dbReference>
<dbReference type="SUPFAM" id="SSF53613">
    <property type="entry name" value="Ribokinase-like"/>
    <property type="match status" value="1"/>
</dbReference>
<keyword evidence="2" id="KW-0808">Transferase</keyword>
<dbReference type="Proteomes" id="UP000219994">
    <property type="component" value="Unassembled WGS sequence"/>
</dbReference>
<dbReference type="PANTHER" id="PTHR21208:SF1">
    <property type="entry name" value="ADP-DEPENDENT GLUCOKINASE"/>
    <property type="match status" value="1"/>
</dbReference>
<dbReference type="PROSITE" id="PS51255">
    <property type="entry name" value="ADPK"/>
    <property type="match status" value="1"/>
</dbReference>
<name>A0A2A6FNY4_9MICO</name>
<dbReference type="GO" id="GO:0043843">
    <property type="term" value="F:ADP-specific glucokinase activity"/>
    <property type="evidence" value="ECO:0007669"/>
    <property type="project" value="TreeGrafter"/>
</dbReference>
<dbReference type="PANTHER" id="PTHR21208">
    <property type="entry name" value="ADP-DEPENDENT GLUCOKINASE"/>
    <property type="match status" value="1"/>
</dbReference>
<dbReference type="Gene3D" id="3.40.1190.20">
    <property type="match status" value="1"/>
</dbReference>
<evidence type="ECO:0000313" key="7">
    <source>
        <dbReference type="EMBL" id="PDQ34585.1"/>
    </source>
</evidence>
<sequence>MTGLAVLGLGGSIDYELDWDVARLEAAIAELDIVSLEDSPPLRIDSERALLLSILTHLRDGLGGEHFVETPDIIEKFSTRFTYRIALGGTAVRAALTMSDLGIRSTVHLVSIDNNVRRLLPSNINFISSAQKDSLDPHVIIQYPAGACVRIGGGMVRSTRANRLIYPSDQPNRYLVLSDQLPEVLSRAQVFLISGLNAIQDRDILDERLAQIVVAMESLPATAVVLYEDAAFHEPAFSWIVRDALAPHSDFFSLNEDELVEALGHPVDLLDPADVATAVSKLRTRVGVPFLLLHSRYYALAHGVQPWSVRSVLEAGVAAASARYVFGDLARSEDVSALSLHGQRSVSGQRAVEQIEALGSFCGVPAFDLQNTMCPTTIGLGDAFVGGAVAALLQCPRPGV</sequence>
<keyword evidence="3" id="KW-0479">Metal-binding</keyword>
<dbReference type="Pfam" id="PF04587">
    <property type="entry name" value="ADP_PFK_GK"/>
    <property type="match status" value="1"/>
</dbReference>
<evidence type="ECO:0000256" key="2">
    <source>
        <dbReference type="ARBA" id="ARBA00022679"/>
    </source>
</evidence>
<keyword evidence="1" id="KW-0963">Cytoplasm</keyword>
<evidence type="ECO:0000256" key="6">
    <source>
        <dbReference type="ARBA" id="ARBA00023152"/>
    </source>
</evidence>